<evidence type="ECO:0000313" key="1">
    <source>
        <dbReference type="EMBL" id="MBN7825409.1"/>
    </source>
</evidence>
<organism evidence="1 2">
    <name type="scientific">Bowmanella dokdonensis</name>
    <dbReference type="NCBI Taxonomy" id="751969"/>
    <lineage>
        <taxon>Bacteria</taxon>
        <taxon>Pseudomonadati</taxon>
        <taxon>Pseudomonadota</taxon>
        <taxon>Gammaproteobacteria</taxon>
        <taxon>Alteromonadales</taxon>
        <taxon>Alteromonadaceae</taxon>
        <taxon>Bowmanella</taxon>
    </lineage>
</organism>
<evidence type="ECO:0000313" key="2">
    <source>
        <dbReference type="Proteomes" id="UP000664654"/>
    </source>
</evidence>
<dbReference type="AlphaFoldDB" id="A0A939DMC2"/>
<comment type="caution">
    <text evidence="1">The sequence shown here is derived from an EMBL/GenBank/DDBJ whole genome shotgun (WGS) entry which is preliminary data.</text>
</comment>
<name>A0A939DMC2_9ALTE</name>
<dbReference type="Proteomes" id="UP000664654">
    <property type="component" value="Unassembled WGS sequence"/>
</dbReference>
<reference evidence="1" key="1">
    <citation type="submission" date="2021-03" db="EMBL/GenBank/DDBJ databases">
        <title>novel species isolated from a fishpond in China.</title>
        <authorList>
            <person name="Lu H."/>
            <person name="Cai Z."/>
        </authorList>
    </citation>
    <scope>NUCLEOTIDE SEQUENCE</scope>
    <source>
        <strain evidence="1">JCM 30855</strain>
    </source>
</reference>
<gene>
    <name evidence="1" type="ORF">J0A66_09270</name>
</gene>
<keyword evidence="2" id="KW-1185">Reference proteome</keyword>
<sequence>MLTIANLVRVCRISRVRLLYDEIEDLLQPSLLEHQVERSGGCQVRTT</sequence>
<dbReference type="EMBL" id="JAFKCV010000004">
    <property type="protein sequence ID" value="MBN7825409.1"/>
    <property type="molecule type" value="Genomic_DNA"/>
</dbReference>
<accession>A0A939DMC2</accession>
<dbReference type="RefSeq" id="WP_206573517.1">
    <property type="nucleotide sequence ID" value="NZ_JAFKCV010000004.1"/>
</dbReference>
<protein>
    <submittedName>
        <fullName evidence="1">Uncharacterized protein</fullName>
    </submittedName>
</protein>
<proteinExistence type="predicted"/>